<dbReference type="AlphaFoldDB" id="A0A5E6MGZ0"/>
<evidence type="ECO:0000256" key="2">
    <source>
        <dbReference type="SAM" id="Phobius"/>
    </source>
</evidence>
<dbReference type="RefSeq" id="WP_178087045.1">
    <property type="nucleotide sequence ID" value="NZ_CABFVA020000109.1"/>
</dbReference>
<gene>
    <name evidence="3" type="ORF">MAMT_01854</name>
</gene>
<organism evidence="3 4">
    <name type="scientific">Methylacidimicrobium tartarophylax</name>
    <dbReference type="NCBI Taxonomy" id="1041768"/>
    <lineage>
        <taxon>Bacteria</taxon>
        <taxon>Pseudomonadati</taxon>
        <taxon>Verrucomicrobiota</taxon>
        <taxon>Methylacidimicrobium</taxon>
    </lineage>
</organism>
<dbReference type="Proteomes" id="UP000334923">
    <property type="component" value="Unassembled WGS sequence"/>
</dbReference>
<reference evidence="3 4" key="1">
    <citation type="submission" date="2019-09" db="EMBL/GenBank/DDBJ databases">
        <authorList>
            <person name="Cremers G."/>
        </authorList>
    </citation>
    <scope>NUCLEOTIDE SEQUENCE [LARGE SCALE GENOMIC DNA]</scope>
    <source>
        <strain evidence="3">4A</strain>
    </source>
</reference>
<accession>A0A5E6MGZ0</accession>
<feature type="transmembrane region" description="Helical" evidence="2">
    <location>
        <begin position="29"/>
        <end position="48"/>
    </location>
</feature>
<evidence type="ECO:0000313" key="3">
    <source>
        <dbReference type="EMBL" id="VVM07632.1"/>
    </source>
</evidence>
<evidence type="ECO:0000313" key="4">
    <source>
        <dbReference type="Proteomes" id="UP000334923"/>
    </source>
</evidence>
<dbReference type="EMBL" id="CABFVA020000109">
    <property type="protein sequence ID" value="VVM07632.1"/>
    <property type="molecule type" value="Genomic_DNA"/>
</dbReference>
<name>A0A5E6MGZ0_9BACT</name>
<proteinExistence type="predicted"/>
<evidence type="ECO:0000256" key="1">
    <source>
        <dbReference type="SAM" id="MobiDB-lite"/>
    </source>
</evidence>
<feature type="region of interest" description="Disordered" evidence="1">
    <location>
        <begin position="1"/>
        <end position="24"/>
    </location>
</feature>
<protein>
    <submittedName>
        <fullName evidence="3">Uncharacterized protein</fullName>
    </submittedName>
</protein>
<keyword evidence="2" id="KW-1133">Transmembrane helix</keyword>
<keyword evidence="4" id="KW-1185">Reference proteome</keyword>
<keyword evidence="2" id="KW-0472">Membrane</keyword>
<keyword evidence="2" id="KW-0812">Transmembrane</keyword>
<sequence>MSSQDPAEIPKKEEEEPSEKQGTPFDKNFYWVMTLAGLFFLYLIYSVLNHDTVNIHGH</sequence>